<comment type="caution">
    <text evidence="1">The sequence shown here is derived from an EMBL/GenBank/DDBJ whole genome shotgun (WGS) entry which is preliminary data.</text>
</comment>
<dbReference type="GO" id="GO:0016788">
    <property type="term" value="F:hydrolase activity, acting on ester bonds"/>
    <property type="evidence" value="ECO:0007669"/>
    <property type="project" value="UniProtKB-ARBA"/>
</dbReference>
<evidence type="ECO:0008006" key="3">
    <source>
        <dbReference type="Google" id="ProtNLM"/>
    </source>
</evidence>
<dbReference type="EMBL" id="QJJS01000008">
    <property type="protein sequence ID" value="PXW95877.1"/>
    <property type="molecule type" value="Genomic_DNA"/>
</dbReference>
<dbReference type="InterPro" id="IPR036514">
    <property type="entry name" value="SGNH_hydro_sf"/>
</dbReference>
<evidence type="ECO:0000313" key="2">
    <source>
        <dbReference type="Proteomes" id="UP000247811"/>
    </source>
</evidence>
<dbReference type="Proteomes" id="UP000247811">
    <property type="component" value="Unassembled WGS sequence"/>
</dbReference>
<dbReference type="AlphaFoldDB" id="A0A318H7Y5"/>
<accession>A0A318H7Y5</accession>
<dbReference type="Gene3D" id="3.40.50.1110">
    <property type="entry name" value="SGNH hydrolase"/>
    <property type="match status" value="1"/>
</dbReference>
<name>A0A318H7Y5_9BURK</name>
<organism evidence="1 2">
    <name type="scientific">Sphaerotilus hippei</name>
    <dbReference type="NCBI Taxonomy" id="744406"/>
    <lineage>
        <taxon>Bacteria</taxon>
        <taxon>Pseudomonadati</taxon>
        <taxon>Pseudomonadota</taxon>
        <taxon>Betaproteobacteria</taxon>
        <taxon>Burkholderiales</taxon>
        <taxon>Sphaerotilaceae</taxon>
        <taxon>Sphaerotilus</taxon>
    </lineage>
</organism>
<sequence length="324" mass="33743">MSAFESVQPSADRRWVRWGGRIGSMLLGATLVACGGAQRVEEYAPTKVVSFGDELSVIVAGSTSSTGRKYSVNALATDGSLDCTSNAIWNQVLADNYSLPFDVCTSATNPPSRIQATVGATVDDVVAQVTTYRAANTFAPATLVTVLAGMHDVLAAFEARRAGTLTQEAALAQVAAAGTKLGALVNSITDSGAGARVVYSTVPSLIYSPYVRGLASADDSAVLTALTERFNTEFRANVTNEGRYAGLVQAHSILSAIITTPSTYSVTNVADAACSTALPDCTTSTLITDATASTYLWADAKRPGLPFHSQLGLAAVNRARNNPF</sequence>
<gene>
    <name evidence="1" type="ORF">C7444_108136</name>
</gene>
<evidence type="ECO:0000313" key="1">
    <source>
        <dbReference type="EMBL" id="PXW95877.1"/>
    </source>
</evidence>
<protein>
    <recommendedName>
        <fullName evidence="3">GDSL-like lipase/acylhydrolase family protein</fullName>
    </recommendedName>
</protein>
<reference evidence="1 2" key="1">
    <citation type="submission" date="2018-05" db="EMBL/GenBank/DDBJ databases">
        <title>Genomic Encyclopedia of Type Strains, Phase IV (KMG-IV): sequencing the most valuable type-strain genomes for metagenomic binning, comparative biology and taxonomic classification.</title>
        <authorList>
            <person name="Goeker M."/>
        </authorList>
    </citation>
    <scope>NUCLEOTIDE SEQUENCE [LARGE SCALE GENOMIC DNA]</scope>
    <source>
        <strain evidence="1 2">DSM 566</strain>
    </source>
</reference>
<proteinExistence type="predicted"/>
<keyword evidence="2" id="KW-1185">Reference proteome</keyword>